<evidence type="ECO:0000313" key="4">
    <source>
        <dbReference type="Proteomes" id="UP000198211"/>
    </source>
</evidence>
<dbReference type="AlphaFoldDB" id="A0A225WBG3"/>
<keyword evidence="4" id="KW-1185">Reference proteome</keyword>
<dbReference type="EMBL" id="NBNE01001275">
    <property type="protein sequence ID" value="OWZ14724.1"/>
    <property type="molecule type" value="Genomic_DNA"/>
</dbReference>
<gene>
    <name evidence="3" type="ORF">PHMEG_00011747</name>
</gene>
<feature type="compositionally biased region" description="Basic and acidic residues" evidence="1">
    <location>
        <begin position="240"/>
        <end position="249"/>
    </location>
</feature>
<feature type="compositionally biased region" description="Basic and acidic residues" evidence="1">
    <location>
        <begin position="198"/>
        <end position="213"/>
    </location>
</feature>
<proteinExistence type="predicted"/>
<accession>A0A225WBG3</accession>
<sequence>MAPATRKNDTDAQATEGGARAELEVQLAQLRAEIVALQANGKRDEDVRQWLFQVETLCRINGHDATSNNDTLPAVAGTAMEEPASGWFLFWASRTPAEEQTWGRFTHDALAHFEASNYQAVLRQKLRQLRQTGDIEEYNGKYSSLIFRAENMSELDQVSYYCDGLKRATQAYVKLQNTTSLSEAMDLAAKYETSHFGGENRARREKPEREQRFRGPSRLSSFPDKKPFSKRSYKPNHYGPAEHTKESPGDNKLNTKFLLDCGATTVYVSREFVKKRGLKTRVYADRTIKVKLGDNKVGESILELATIEIQLQGIPSYRCVAIVFDIPDEFDCVLGMPFFVDVQPDIDWKRRCFKWKVSVEASTLDPSTNRGKCSQVNGSGLHEAVDSESSSAISRDSCRAAVPETRVECEVDTVERSTGDVKSLSRREKKNAKAETMFTLGVVDSDGVETKYITRKKLRKFLRLPGKDKPEHNFMMVLTNDTIREIERDLRRNDEPDNVGSEKAKRFLNTDWESFTKNAAYPVLVEYKDNVFKPELPDGLPMERLNIV</sequence>
<dbReference type="Pfam" id="PF19259">
    <property type="entry name" value="Ty3_capsid"/>
    <property type="match status" value="1"/>
</dbReference>
<dbReference type="Proteomes" id="UP000198211">
    <property type="component" value="Unassembled WGS sequence"/>
</dbReference>
<dbReference type="CDD" id="cd00303">
    <property type="entry name" value="retropepsin_like"/>
    <property type="match status" value="1"/>
</dbReference>
<feature type="region of interest" description="Disordered" evidence="1">
    <location>
        <begin position="195"/>
        <end position="250"/>
    </location>
</feature>
<dbReference type="InterPro" id="IPR045358">
    <property type="entry name" value="Ty3_capsid"/>
</dbReference>
<evidence type="ECO:0000259" key="2">
    <source>
        <dbReference type="Pfam" id="PF19259"/>
    </source>
</evidence>
<dbReference type="OrthoDB" id="120239at2759"/>
<evidence type="ECO:0000256" key="1">
    <source>
        <dbReference type="SAM" id="MobiDB-lite"/>
    </source>
</evidence>
<comment type="caution">
    <text evidence="3">The sequence shown here is derived from an EMBL/GenBank/DDBJ whole genome shotgun (WGS) entry which is preliminary data.</text>
</comment>
<protein>
    <recommendedName>
        <fullName evidence="2">Ty3 transposon capsid-like protein domain-containing protein</fullName>
    </recommendedName>
</protein>
<dbReference type="InterPro" id="IPR032567">
    <property type="entry name" value="RTL1-rel"/>
</dbReference>
<feature type="domain" description="Ty3 transposon capsid-like protein" evidence="2">
    <location>
        <begin position="73"/>
        <end position="193"/>
    </location>
</feature>
<reference evidence="4" key="1">
    <citation type="submission" date="2017-03" db="EMBL/GenBank/DDBJ databases">
        <title>Phytopthora megakarya and P. palmivora, two closely related causual agents of cacao black pod achieved similar genome size and gene model numbers by different mechanisms.</title>
        <authorList>
            <person name="Ali S."/>
            <person name="Shao J."/>
            <person name="Larry D.J."/>
            <person name="Kronmiller B."/>
            <person name="Shen D."/>
            <person name="Strem M.D."/>
            <person name="Melnick R.L."/>
            <person name="Guiltinan M.J."/>
            <person name="Tyler B.M."/>
            <person name="Meinhardt L.W."/>
            <person name="Bailey B.A."/>
        </authorList>
    </citation>
    <scope>NUCLEOTIDE SEQUENCE [LARGE SCALE GENOMIC DNA]</scope>
    <source>
        <strain evidence="4">zdho120</strain>
    </source>
</reference>
<dbReference type="Pfam" id="PF13975">
    <property type="entry name" value="gag-asp_proteas"/>
    <property type="match status" value="1"/>
</dbReference>
<dbReference type="PANTHER" id="PTHR15503:SF22">
    <property type="entry name" value="TRANSPOSON TY3-I GAG POLYPROTEIN"/>
    <property type="match status" value="1"/>
</dbReference>
<dbReference type="PANTHER" id="PTHR15503">
    <property type="entry name" value="LDOC1 RELATED"/>
    <property type="match status" value="1"/>
</dbReference>
<organism evidence="3 4">
    <name type="scientific">Phytophthora megakarya</name>
    <dbReference type="NCBI Taxonomy" id="4795"/>
    <lineage>
        <taxon>Eukaryota</taxon>
        <taxon>Sar</taxon>
        <taxon>Stramenopiles</taxon>
        <taxon>Oomycota</taxon>
        <taxon>Peronosporomycetes</taxon>
        <taxon>Peronosporales</taxon>
        <taxon>Peronosporaceae</taxon>
        <taxon>Phytophthora</taxon>
    </lineage>
</organism>
<dbReference type="InterPro" id="IPR021109">
    <property type="entry name" value="Peptidase_aspartic_dom_sf"/>
</dbReference>
<evidence type="ECO:0000313" key="3">
    <source>
        <dbReference type="EMBL" id="OWZ14724.1"/>
    </source>
</evidence>
<name>A0A225WBG3_9STRA</name>
<dbReference type="Gene3D" id="2.40.70.10">
    <property type="entry name" value="Acid Proteases"/>
    <property type="match status" value="1"/>
</dbReference>